<accession>A0A5C8Z4A5</accession>
<dbReference type="PROSITE" id="PS50943">
    <property type="entry name" value="HTH_CROC1"/>
    <property type="match status" value="1"/>
</dbReference>
<gene>
    <name evidence="2" type="ORF">FME95_11600</name>
</gene>
<protein>
    <recommendedName>
        <fullName evidence="1">HTH cro/C1-type domain-containing protein</fullName>
    </recommendedName>
</protein>
<evidence type="ECO:0000313" key="3">
    <source>
        <dbReference type="Proteomes" id="UP000321764"/>
    </source>
</evidence>
<evidence type="ECO:0000313" key="2">
    <source>
        <dbReference type="EMBL" id="TXR52053.1"/>
    </source>
</evidence>
<sequence>MEFKEKLKVVCAESGISLKKISELSGINYSQLKDYNQGRKAPKIDKIKQIAAIPQLAPWRELLMEVNDLNAEESELMILIGKMKQEGREAELLQILREVQSEDDK</sequence>
<dbReference type="Pfam" id="PF13443">
    <property type="entry name" value="HTH_26"/>
    <property type="match status" value="1"/>
</dbReference>
<evidence type="ECO:0000259" key="1">
    <source>
        <dbReference type="PROSITE" id="PS50943"/>
    </source>
</evidence>
<dbReference type="OrthoDB" id="9810578at2"/>
<dbReference type="CDD" id="cd00093">
    <property type="entry name" value="HTH_XRE"/>
    <property type="match status" value="1"/>
</dbReference>
<dbReference type="AlphaFoldDB" id="A0A5C8Z4A5"/>
<reference evidence="2 3" key="1">
    <citation type="submission" date="2019-07" db="EMBL/GenBank/DDBJ databases">
        <title>Reinekea sp. strain SSH23 genome sequencing and assembly.</title>
        <authorList>
            <person name="Kim I."/>
        </authorList>
    </citation>
    <scope>NUCLEOTIDE SEQUENCE [LARGE SCALE GENOMIC DNA]</scope>
    <source>
        <strain evidence="2 3">SSH23</strain>
    </source>
</reference>
<proteinExistence type="predicted"/>
<dbReference type="SUPFAM" id="SSF47413">
    <property type="entry name" value="lambda repressor-like DNA-binding domains"/>
    <property type="match status" value="1"/>
</dbReference>
<keyword evidence="3" id="KW-1185">Reference proteome</keyword>
<dbReference type="GO" id="GO:0003677">
    <property type="term" value="F:DNA binding"/>
    <property type="evidence" value="ECO:0007669"/>
    <property type="project" value="InterPro"/>
</dbReference>
<dbReference type="InterPro" id="IPR010982">
    <property type="entry name" value="Lambda_DNA-bd_dom_sf"/>
</dbReference>
<dbReference type="RefSeq" id="WP_147714649.1">
    <property type="nucleotide sequence ID" value="NZ_VKAD01000002.1"/>
</dbReference>
<comment type="caution">
    <text evidence="2">The sequence shown here is derived from an EMBL/GenBank/DDBJ whole genome shotgun (WGS) entry which is preliminary data.</text>
</comment>
<name>A0A5C8Z4A5_9GAMM</name>
<feature type="domain" description="HTH cro/C1-type" evidence="1">
    <location>
        <begin position="7"/>
        <end position="62"/>
    </location>
</feature>
<dbReference type="Gene3D" id="1.10.260.40">
    <property type="entry name" value="lambda repressor-like DNA-binding domains"/>
    <property type="match status" value="1"/>
</dbReference>
<dbReference type="Proteomes" id="UP000321764">
    <property type="component" value="Unassembled WGS sequence"/>
</dbReference>
<dbReference type="InterPro" id="IPR001387">
    <property type="entry name" value="Cro/C1-type_HTH"/>
</dbReference>
<organism evidence="2 3">
    <name type="scientific">Reinekea thalattae</name>
    <dbReference type="NCBI Taxonomy" id="2593301"/>
    <lineage>
        <taxon>Bacteria</taxon>
        <taxon>Pseudomonadati</taxon>
        <taxon>Pseudomonadota</taxon>
        <taxon>Gammaproteobacteria</taxon>
        <taxon>Oceanospirillales</taxon>
        <taxon>Saccharospirillaceae</taxon>
        <taxon>Reinekea</taxon>
    </lineage>
</organism>
<dbReference type="EMBL" id="VKAD01000002">
    <property type="protein sequence ID" value="TXR52053.1"/>
    <property type="molecule type" value="Genomic_DNA"/>
</dbReference>